<protein>
    <submittedName>
        <fullName evidence="3">Uncharacterized protein</fullName>
    </submittedName>
</protein>
<sequence length="278" mass="29379">MEILVDASPTTPTKKGEITTAKKETAPKAPPNITTTASKIITTQKQTTTTEKQTTTTEKQTTTSASTTTATTTMAKTPTRTLTEKVSTIATPPAVETPTASSITESRATPAKTESKAPAKVTKSTKAPSARLTVPHGGGTTKGTVTQNSTNSGTGFLPGIDKDSFTAKVIIPIAAGIVLAVFIVFIACSVRSCLDKDGKGSSSRRRLMSGNTEHAAFYPTDGRQCVAVHDSNLHSLSICNQSITIWHQRTELCSLLTVLKTNFEMIYDPMKSILSSGI</sequence>
<keyword evidence="2" id="KW-0472">Membrane</keyword>
<keyword evidence="4" id="KW-1185">Reference proteome</keyword>
<dbReference type="Proteomes" id="UP000230750">
    <property type="component" value="Unassembled WGS sequence"/>
</dbReference>
<feature type="compositionally biased region" description="Polar residues" evidence="1">
    <location>
        <begin position="142"/>
        <end position="153"/>
    </location>
</feature>
<evidence type="ECO:0000256" key="1">
    <source>
        <dbReference type="SAM" id="MobiDB-lite"/>
    </source>
</evidence>
<dbReference type="EMBL" id="MRZV01001093">
    <property type="protein sequence ID" value="PIK40709.1"/>
    <property type="molecule type" value="Genomic_DNA"/>
</dbReference>
<feature type="compositionally biased region" description="Polar residues" evidence="1">
    <location>
        <begin position="74"/>
        <end position="90"/>
    </location>
</feature>
<organism evidence="3 4">
    <name type="scientific">Stichopus japonicus</name>
    <name type="common">Sea cucumber</name>
    <dbReference type="NCBI Taxonomy" id="307972"/>
    <lineage>
        <taxon>Eukaryota</taxon>
        <taxon>Metazoa</taxon>
        <taxon>Echinodermata</taxon>
        <taxon>Eleutherozoa</taxon>
        <taxon>Echinozoa</taxon>
        <taxon>Holothuroidea</taxon>
        <taxon>Aspidochirotacea</taxon>
        <taxon>Aspidochirotida</taxon>
        <taxon>Stichopodidae</taxon>
        <taxon>Apostichopus</taxon>
    </lineage>
</organism>
<feature type="compositionally biased region" description="Basic and acidic residues" evidence="1">
    <location>
        <begin position="14"/>
        <end position="26"/>
    </location>
</feature>
<reference evidence="3 4" key="1">
    <citation type="journal article" date="2017" name="PLoS Biol.">
        <title>The sea cucumber genome provides insights into morphological evolution and visceral regeneration.</title>
        <authorList>
            <person name="Zhang X."/>
            <person name="Sun L."/>
            <person name="Yuan J."/>
            <person name="Sun Y."/>
            <person name="Gao Y."/>
            <person name="Zhang L."/>
            <person name="Li S."/>
            <person name="Dai H."/>
            <person name="Hamel J.F."/>
            <person name="Liu C."/>
            <person name="Yu Y."/>
            <person name="Liu S."/>
            <person name="Lin W."/>
            <person name="Guo K."/>
            <person name="Jin S."/>
            <person name="Xu P."/>
            <person name="Storey K.B."/>
            <person name="Huan P."/>
            <person name="Zhang T."/>
            <person name="Zhou Y."/>
            <person name="Zhang J."/>
            <person name="Lin C."/>
            <person name="Li X."/>
            <person name="Xing L."/>
            <person name="Huo D."/>
            <person name="Sun M."/>
            <person name="Wang L."/>
            <person name="Mercier A."/>
            <person name="Li F."/>
            <person name="Yang H."/>
            <person name="Xiang J."/>
        </authorList>
    </citation>
    <scope>NUCLEOTIDE SEQUENCE [LARGE SCALE GENOMIC DNA]</scope>
    <source>
        <strain evidence="3">Shaxun</strain>
        <tissue evidence="3">Muscle</tissue>
    </source>
</reference>
<feature type="compositionally biased region" description="Polar residues" evidence="1">
    <location>
        <begin position="98"/>
        <end position="107"/>
    </location>
</feature>
<feature type="compositionally biased region" description="Low complexity" evidence="1">
    <location>
        <begin position="33"/>
        <end position="73"/>
    </location>
</feature>
<accession>A0A2G8JYC1</accession>
<evidence type="ECO:0000313" key="3">
    <source>
        <dbReference type="EMBL" id="PIK40709.1"/>
    </source>
</evidence>
<name>A0A2G8JYC1_STIJA</name>
<evidence type="ECO:0000256" key="2">
    <source>
        <dbReference type="SAM" id="Phobius"/>
    </source>
</evidence>
<proteinExistence type="predicted"/>
<keyword evidence="2" id="KW-1133">Transmembrane helix</keyword>
<evidence type="ECO:0000313" key="4">
    <source>
        <dbReference type="Proteomes" id="UP000230750"/>
    </source>
</evidence>
<keyword evidence="2" id="KW-0812">Transmembrane</keyword>
<comment type="caution">
    <text evidence="3">The sequence shown here is derived from an EMBL/GenBank/DDBJ whole genome shotgun (WGS) entry which is preliminary data.</text>
</comment>
<feature type="region of interest" description="Disordered" evidence="1">
    <location>
        <begin position="1"/>
        <end position="153"/>
    </location>
</feature>
<feature type="transmembrane region" description="Helical" evidence="2">
    <location>
        <begin position="169"/>
        <end position="194"/>
    </location>
</feature>
<dbReference type="AlphaFoldDB" id="A0A2G8JYC1"/>
<gene>
    <name evidence="3" type="ORF">BSL78_22432</name>
</gene>
<dbReference type="OrthoDB" id="10655404at2759"/>